<dbReference type="PROSITE" id="PS01351">
    <property type="entry name" value="MAPK"/>
    <property type="match status" value="1"/>
</dbReference>
<keyword evidence="8 12" id="KW-0418">Kinase</keyword>
<evidence type="ECO:0000256" key="7">
    <source>
        <dbReference type="ARBA" id="ARBA00022741"/>
    </source>
</evidence>
<keyword evidence="6" id="KW-0808">Transferase</keyword>
<dbReference type="InterPro" id="IPR017441">
    <property type="entry name" value="Protein_kinase_ATP_BS"/>
</dbReference>
<dbReference type="Gene3D" id="1.10.510.10">
    <property type="entry name" value="Transferase(Phosphotransferase) domain 1"/>
    <property type="match status" value="1"/>
</dbReference>
<evidence type="ECO:0000256" key="4">
    <source>
        <dbReference type="ARBA" id="ARBA00022527"/>
    </source>
</evidence>
<dbReference type="SUPFAM" id="SSF56112">
    <property type="entry name" value="Protein kinase-like (PK-like)"/>
    <property type="match status" value="1"/>
</dbReference>
<dbReference type="Gene3D" id="3.30.200.20">
    <property type="entry name" value="Phosphorylase Kinase, domain 1"/>
    <property type="match status" value="1"/>
</dbReference>
<dbReference type="InterPro" id="IPR050117">
    <property type="entry name" value="MAPK"/>
</dbReference>
<evidence type="ECO:0000313" key="12">
    <source>
        <dbReference type="EMBL" id="CAI7994025.1"/>
    </source>
</evidence>
<dbReference type="EMBL" id="CASHTH010000206">
    <property type="protein sequence ID" value="CAI7994025.1"/>
    <property type="molecule type" value="Genomic_DNA"/>
</dbReference>
<comment type="cofactor">
    <cofactor evidence="1">
        <name>Mg(2+)</name>
        <dbReference type="ChEBI" id="CHEBI:18420"/>
    </cofactor>
</comment>
<keyword evidence="13" id="KW-1185">Reference proteome</keyword>
<keyword evidence="7 10" id="KW-0547">Nucleotide-binding</keyword>
<dbReference type="PRINTS" id="PR01773">
    <property type="entry name" value="P38MAPKINASE"/>
</dbReference>
<gene>
    <name evidence="12" type="ORF">GBAR_LOCUS1366</name>
</gene>
<dbReference type="InterPro" id="IPR003527">
    <property type="entry name" value="MAP_kinase_CS"/>
</dbReference>
<dbReference type="PROSITE" id="PS00107">
    <property type="entry name" value="PROTEIN_KINASE_ATP"/>
    <property type="match status" value="1"/>
</dbReference>
<evidence type="ECO:0000256" key="10">
    <source>
        <dbReference type="PROSITE-ProRule" id="PRU10141"/>
    </source>
</evidence>
<dbReference type="PROSITE" id="PS50011">
    <property type="entry name" value="PROTEIN_KINASE_DOM"/>
    <property type="match status" value="1"/>
</dbReference>
<dbReference type="PANTHER" id="PTHR24055">
    <property type="entry name" value="MITOGEN-ACTIVATED PROTEIN KINASE"/>
    <property type="match status" value="1"/>
</dbReference>
<dbReference type="CDD" id="cd07851">
    <property type="entry name" value="STKc_p38"/>
    <property type="match status" value="1"/>
</dbReference>
<dbReference type="FunFam" id="1.10.510.10:FF:000063">
    <property type="entry name" value="Mitogen-activated protein kinase 14"/>
    <property type="match status" value="1"/>
</dbReference>
<organism evidence="12 13">
    <name type="scientific">Geodia barretti</name>
    <name type="common">Barrett's horny sponge</name>
    <dbReference type="NCBI Taxonomy" id="519541"/>
    <lineage>
        <taxon>Eukaryota</taxon>
        <taxon>Metazoa</taxon>
        <taxon>Porifera</taxon>
        <taxon>Demospongiae</taxon>
        <taxon>Heteroscleromorpha</taxon>
        <taxon>Tetractinellida</taxon>
        <taxon>Astrophorina</taxon>
        <taxon>Geodiidae</taxon>
        <taxon>Geodia</taxon>
    </lineage>
</organism>
<proteinExistence type="inferred from homology"/>
<dbReference type="SMART" id="SM00220">
    <property type="entry name" value="S_TKc"/>
    <property type="match status" value="1"/>
</dbReference>
<evidence type="ECO:0000259" key="11">
    <source>
        <dbReference type="PROSITE" id="PS50011"/>
    </source>
</evidence>
<feature type="binding site" evidence="10">
    <location>
        <position position="74"/>
    </location>
    <ligand>
        <name>ATP</name>
        <dbReference type="ChEBI" id="CHEBI:30616"/>
    </ligand>
</feature>
<protein>
    <recommendedName>
        <fullName evidence="3">mitogen-activated protein kinase</fullName>
        <ecNumber evidence="3">2.7.11.24</ecNumber>
    </recommendedName>
</protein>
<name>A0AA35QVN0_GEOBA</name>
<dbReference type="Proteomes" id="UP001174909">
    <property type="component" value="Unassembled WGS sequence"/>
</dbReference>
<evidence type="ECO:0000256" key="3">
    <source>
        <dbReference type="ARBA" id="ARBA00012411"/>
    </source>
</evidence>
<dbReference type="GO" id="GO:0005524">
    <property type="term" value="F:ATP binding"/>
    <property type="evidence" value="ECO:0007669"/>
    <property type="project" value="UniProtKB-UniRule"/>
</dbReference>
<evidence type="ECO:0000256" key="1">
    <source>
        <dbReference type="ARBA" id="ARBA00001946"/>
    </source>
</evidence>
<evidence type="ECO:0000256" key="8">
    <source>
        <dbReference type="ARBA" id="ARBA00022777"/>
    </source>
</evidence>
<dbReference type="GO" id="GO:0004707">
    <property type="term" value="F:MAP kinase activity"/>
    <property type="evidence" value="ECO:0007669"/>
    <property type="project" value="UniProtKB-EC"/>
</dbReference>
<evidence type="ECO:0000256" key="2">
    <source>
        <dbReference type="ARBA" id="ARBA00008832"/>
    </source>
</evidence>
<dbReference type="InterPro" id="IPR008352">
    <property type="entry name" value="MAPK_HOG-like"/>
</dbReference>
<keyword evidence="5" id="KW-0597">Phosphoprotein</keyword>
<keyword evidence="4" id="KW-0723">Serine/threonine-protein kinase</keyword>
<evidence type="ECO:0000256" key="9">
    <source>
        <dbReference type="ARBA" id="ARBA00022840"/>
    </source>
</evidence>
<dbReference type="InterPro" id="IPR011009">
    <property type="entry name" value="Kinase-like_dom_sf"/>
</dbReference>
<evidence type="ECO:0000313" key="13">
    <source>
        <dbReference type="Proteomes" id="UP001174909"/>
    </source>
</evidence>
<dbReference type="FunFam" id="3.30.200.20:FF:000769">
    <property type="entry name" value="Mitogen-activated protein kinase 14"/>
    <property type="match status" value="1"/>
</dbReference>
<sequence length="379" mass="43371">MTGERKREKMAAQQDVEMQEAANTKEGFYRVELAKTAWEVPSRYQDLSPIGTGAYGTVCAAYDTEKSVKVAVKKLVRPFQTVIHAKRTYRELKYLQHMKHENVVGLLDVFTPATSQDNFQELYLVTHLMGADLNNIIRQQALTDDHVQFLIYQILRGLKYVHSAGIVHRDLKPSNVAVNEDCELRILDFGLARATDNEMTGYVATRYWRAPEIMLNWMHYNNQVDIWSVGCIMAELLTGQVLFPGNDHIDQLNRILRVCGTPDREFLKKITSDTAVTYIQSMQTYPRKDFTEFFQGANPLAVDVLDKMLAIDPDKRITAAEALSHPYFATYADPDDEPESESYDDAFEGLNLTAEEWRKKVYQTIETFVPDPSLYTQGQ</sequence>
<comment type="caution">
    <text evidence="12">The sequence shown here is derived from an EMBL/GenBank/DDBJ whole genome shotgun (WGS) entry which is preliminary data.</text>
</comment>
<evidence type="ECO:0000256" key="5">
    <source>
        <dbReference type="ARBA" id="ARBA00022553"/>
    </source>
</evidence>
<feature type="domain" description="Protein kinase" evidence="11">
    <location>
        <begin position="44"/>
        <end position="328"/>
    </location>
</feature>
<keyword evidence="9 10" id="KW-0067">ATP-binding</keyword>
<dbReference type="EC" id="2.7.11.24" evidence="3"/>
<dbReference type="InterPro" id="IPR000719">
    <property type="entry name" value="Prot_kinase_dom"/>
</dbReference>
<evidence type="ECO:0000256" key="6">
    <source>
        <dbReference type="ARBA" id="ARBA00022679"/>
    </source>
</evidence>
<dbReference type="Pfam" id="PF00069">
    <property type="entry name" value="Pkinase"/>
    <property type="match status" value="1"/>
</dbReference>
<dbReference type="AlphaFoldDB" id="A0AA35QVN0"/>
<accession>A0AA35QVN0</accession>
<comment type="similarity">
    <text evidence="2">Belongs to the protein kinase superfamily. CMGC Ser/Thr protein kinase family. MAP kinase subfamily.</text>
</comment>
<reference evidence="12" key="1">
    <citation type="submission" date="2023-03" db="EMBL/GenBank/DDBJ databases">
        <authorList>
            <person name="Steffen K."/>
            <person name="Cardenas P."/>
        </authorList>
    </citation>
    <scope>NUCLEOTIDE SEQUENCE</scope>
</reference>